<dbReference type="Proteomes" id="UP000323824">
    <property type="component" value="Chromosome"/>
</dbReference>
<dbReference type="InterPro" id="IPR002514">
    <property type="entry name" value="Transposase_8"/>
</dbReference>
<dbReference type="InterPro" id="IPR009057">
    <property type="entry name" value="Homeodomain-like_sf"/>
</dbReference>
<keyword evidence="2" id="KW-1185">Reference proteome</keyword>
<sequence length="92" mass="10740">MTKYSKEFKEQALGLSDDIGLKKASEQLGLKYSTLAGWRRIRNKKKNNTKDQTYSSPLTVREEEMQREIQELKQANEILKDALGFFAKDRKK</sequence>
<dbReference type="GO" id="GO:0004803">
    <property type="term" value="F:transposase activity"/>
    <property type="evidence" value="ECO:0007669"/>
    <property type="project" value="InterPro"/>
</dbReference>
<proteinExistence type="predicted"/>
<dbReference type="AlphaFoldDB" id="A0A5C1Q9K0"/>
<reference evidence="1 2" key="2">
    <citation type="submission" date="2019-09" db="EMBL/GenBank/DDBJ databases">
        <title>Complete Genome Sequence and Methylome Analysis of free living Spirochaetas.</title>
        <authorList>
            <person name="Leshcheva N."/>
            <person name="Mikheeva N."/>
        </authorList>
    </citation>
    <scope>NUCLEOTIDE SEQUENCE [LARGE SCALE GENOMIC DNA]</scope>
    <source>
        <strain evidence="1 2">P</strain>
    </source>
</reference>
<dbReference type="EMBL" id="CP035807">
    <property type="protein sequence ID" value="QEN04725.1"/>
    <property type="molecule type" value="Genomic_DNA"/>
</dbReference>
<reference evidence="1 2" key="1">
    <citation type="submission" date="2019-02" db="EMBL/GenBank/DDBJ databases">
        <authorList>
            <person name="Fomenkov A."/>
            <person name="Dubinina G."/>
            <person name="Grabovich M."/>
            <person name="Vincze T."/>
            <person name="Roberts R.J."/>
        </authorList>
    </citation>
    <scope>NUCLEOTIDE SEQUENCE [LARGE SCALE GENOMIC DNA]</scope>
    <source>
        <strain evidence="1 2">P</strain>
    </source>
</reference>
<organism evidence="1 2">
    <name type="scientific">Thiospirochaeta perfilievii</name>
    <dbReference type="NCBI Taxonomy" id="252967"/>
    <lineage>
        <taxon>Bacteria</taxon>
        <taxon>Pseudomonadati</taxon>
        <taxon>Spirochaetota</taxon>
        <taxon>Spirochaetia</taxon>
        <taxon>Spirochaetales</taxon>
        <taxon>Spirochaetaceae</taxon>
        <taxon>Thiospirochaeta</taxon>
    </lineage>
</organism>
<dbReference type="GO" id="GO:0006313">
    <property type="term" value="P:DNA transposition"/>
    <property type="evidence" value="ECO:0007669"/>
    <property type="project" value="InterPro"/>
</dbReference>
<name>A0A5C1Q9K0_9SPIO</name>
<dbReference type="SUPFAM" id="SSF46689">
    <property type="entry name" value="Homeodomain-like"/>
    <property type="match status" value="1"/>
</dbReference>
<dbReference type="Gene3D" id="1.10.10.60">
    <property type="entry name" value="Homeodomain-like"/>
    <property type="match status" value="1"/>
</dbReference>
<evidence type="ECO:0000313" key="1">
    <source>
        <dbReference type="EMBL" id="QEN04725.1"/>
    </source>
</evidence>
<dbReference type="KEGG" id="sper:EW093_08395"/>
<protein>
    <submittedName>
        <fullName evidence="1">Transposase</fullName>
    </submittedName>
</protein>
<dbReference type="RefSeq" id="WP_149567968.1">
    <property type="nucleotide sequence ID" value="NZ_CP035807.1"/>
</dbReference>
<dbReference type="Pfam" id="PF01527">
    <property type="entry name" value="HTH_Tnp_1"/>
    <property type="match status" value="1"/>
</dbReference>
<dbReference type="OrthoDB" id="362837at2"/>
<evidence type="ECO:0000313" key="2">
    <source>
        <dbReference type="Proteomes" id="UP000323824"/>
    </source>
</evidence>
<gene>
    <name evidence="1" type="ORF">EW093_08395</name>
</gene>
<accession>A0A5C1Q9K0</accession>
<dbReference type="GO" id="GO:0003677">
    <property type="term" value="F:DNA binding"/>
    <property type="evidence" value="ECO:0007669"/>
    <property type="project" value="InterPro"/>
</dbReference>